<reference evidence="7" key="1">
    <citation type="journal article" date="2014" name="Int. J. Syst. Evol. Microbiol.">
        <title>Complete genome sequence of Corynebacterium casei LMG S-19264T (=DSM 44701T), isolated from a smear-ripened cheese.</title>
        <authorList>
            <consortium name="US DOE Joint Genome Institute (JGI-PGF)"/>
            <person name="Walter F."/>
            <person name="Albersmeier A."/>
            <person name="Kalinowski J."/>
            <person name="Ruckert C."/>
        </authorList>
    </citation>
    <scope>NUCLEOTIDE SEQUENCE</scope>
    <source>
        <strain evidence="7">CGMCC 1.12360</strain>
    </source>
</reference>
<accession>A0A8J2TQ11</accession>
<evidence type="ECO:0000256" key="2">
    <source>
        <dbReference type="ARBA" id="ARBA00010488"/>
    </source>
</evidence>
<evidence type="ECO:0000256" key="1">
    <source>
        <dbReference type="ARBA" id="ARBA00004202"/>
    </source>
</evidence>
<dbReference type="InterPro" id="IPR043149">
    <property type="entry name" value="TagF_N"/>
</dbReference>
<dbReference type="PANTHER" id="PTHR37316:SF2">
    <property type="entry name" value="TEICHOIC ACID RIBITOL-PHOSPHATE POLYMERASE TARK"/>
    <property type="match status" value="1"/>
</dbReference>
<dbReference type="GO" id="GO:0019350">
    <property type="term" value="P:teichoic acid biosynthetic process"/>
    <property type="evidence" value="ECO:0007669"/>
    <property type="project" value="UniProtKB-KW"/>
</dbReference>
<evidence type="ECO:0000256" key="4">
    <source>
        <dbReference type="ARBA" id="ARBA00022679"/>
    </source>
</evidence>
<dbReference type="InterPro" id="IPR007554">
    <property type="entry name" value="Glycerophosphate_synth"/>
</dbReference>
<protein>
    <recommendedName>
        <fullName evidence="9">CDP-glycerol--glycerophosphate glycerophosphotransferase</fullName>
    </recommendedName>
</protein>
<dbReference type="Pfam" id="PF04464">
    <property type="entry name" value="Glyphos_transf"/>
    <property type="match status" value="1"/>
</dbReference>
<evidence type="ECO:0000256" key="6">
    <source>
        <dbReference type="ARBA" id="ARBA00023136"/>
    </source>
</evidence>
<comment type="similarity">
    <text evidence="2">Belongs to the CDP-glycerol glycerophosphotransferase family.</text>
</comment>
<keyword evidence="4" id="KW-0808">Transferase</keyword>
<proteinExistence type="inferred from homology"/>
<dbReference type="PANTHER" id="PTHR37316">
    <property type="entry name" value="TEICHOIC ACID GLYCEROL-PHOSPHATE PRIMASE"/>
    <property type="match status" value="1"/>
</dbReference>
<dbReference type="Gene3D" id="3.40.50.12580">
    <property type="match status" value="1"/>
</dbReference>
<evidence type="ECO:0000256" key="3">
    <source>
        <dbReference type="ARBA" id="ARBA00022475"/>
    </source>
</evidence>
<comment type="subcellular location">
    <subcellularLocation>
        <location evidence="1">Cell membrane</location>
        <topology evidence="1">Peripheral membrane protein</topology>
    </subcellularLocation>
</comment>
<comment type="caution">
    <text evidence="7">The sequence shown here is derived from an EMBL/GenBank/DDBJ whole genome shotgun (WGS) entry which is preliminary data.</text>
</comment>
<evidence type="ECO:0000313" key="8">
    <source>
        <dbReference type="Proteomes" id="UP000602050"/>
    </source>
</evidence>
<evidence type="ECO:0000313" key="7">
    <source>
        <dbReference type="EMBL" id="GFZ80157.1"/>
    </source>
</evidence>
<keyword evidence="8" id="KW-1185">Reference proteome</keyword>
<dbReference type="Proteomes" id="UP000602050">
    <property type="component" value="Unassembled WGS sequence"/>
</dbReference>
<keyword evidence="6" id="KW-0472">Membrane</keyword>
<keyword evidence="3" id="KW-1003">Cell membrane</keyword>
<dbReference type="InterPro" id="IPR043148">
    <property type="entry name" value="TagF_C"/>
</dbReference>
<evidence type="ECO:0000256" key="5">
    <source>
        <dbReference type="ARBA" id="ARBA00022944"/>
    </source>
</evidence>
<keyword evidence="5" id="KW-0777">Teichoic acid biosynthesis</keyword>
<organism evidence="7 8">
    <name type="scientific">Compostibacillus humi</name>
    <dbReference type="NCBI Taxonomy" id="1245525"/>
    <lineage>
        <taxon>Bacteria</taxon>
        <taxon>Bacillati</taxon>
        <taxon>Bacillota</taxon>
        <taxon>Bacilli</taxon>
        <taxon>Bacillales</taxon>
        <taxon>Bacillaceae</taxon>
        <taxon>Compostibacillus</taxon>
    </lineage>
</organism>
<dbReference type="GO" id="GO:0005886">
    <property type="term" value="C:plasma membrane"/>
    <property type="evidence" value="ECO:0007669"/>
    <property type="project" value="UniProtKB-SubCell"/>
</dbReference>
<reference evidence="7" key="2">
    <citation type="submission" date="2020-09" db="EMBL/GenBank/DDBJ databases">
        <authorList>
            <person name="Sun Q."/>
            <person name="Zhou Y."/>
        </authorList>
    </citation>
    <scope>NUCLEOTIDE SEQUENCE</scope>
    <source>
        <strain evidence="7">CGMCC 1.12360</strain>
    </source>
</reference>
<dbReference type="RefSeq" id="WP_188392421.1">
    <property type="nucleotide sequence ID" value="NZ_BMEV01000040.1"/>
</dbReference>
<dbReference type="InterPro" id="IPR051612">
    <property type="entry name" value="Teichoic_Acid_Biosynth"/>
</dbReference>
<name>A0A8J2TQ11_9BACI</name>
<dbReference type="SUPFAM" id="SSF53756">
    <property type="entry name" value="UDP-Glycosyltransferase/glycogen phosphorylase"/>
    <property type="match status" value="1"/>
</dbReference>
<dbReference type="EMBL" id="BMEV01000040">
    <property type="protein sequence ID" value="GFZ80157.1"/>
    <property type="molecule type" value="Genomic_DNA"/>
</dbReference>
<dbReference type="GO" id="GO:0047355">
    <property type="term" value="F:CDP-glycerol glycerophosphotransferase activity"/>
    <property type="evidence" value="ECO:0007669"/>
    <property type="project" value="InterPro"/>
</dbReference>
<gene>
    <name evidence="7" type="ORF">GCM10010978_21610</name>
</gene>
<dbReference type="AlphaFoldDB" id="A0A8J2TQ11"/>
<sequence length="389" mass="45514">MKLPKFIKYAYIVLYKFCFSSMYVLLNKWKRQDNEKAVIVLSRSKVLEGNLQFICKELTNHIPKSKIHLVRAENKMNLRLFKEIPIIANAKYLILDDYYLPIYLLNPSPNLKVIQLWHAAGAFKKFGYSTVGTKFGPDPTYLKLVPVHSNYTHVFVSAKSVVKYYAEAFRMSENRIFPLGIPRTDLFSDRQMQDDIRKNIFADYPELKTEKKVNILFAPTYRAHGAQGESSLHLTECIIRIADKMDEGKRIIFKPHPYMSKREVEKLSNCKNIFVAGKYSINEWMLVADAFVTDYSSAVFEFALLKRPLAHMILDKEEYENNRGFYQPIERISDGAILKDEAEVVQWINVRKKEEFYDTSRMIHYNFDHIENVSQKIVSHFLDGRKEAD</sequence>
<dbReference type="Gene3D" id="3.40.50.11820">
    <property type="match status" value="1"/>
</dbReference>
<evidence type="ECO:0008006" key="9">
    <source>
        <dbReference type="Google" id="ProtNLM"/>
    </source>
</evidence>